<organism evidence="1">
    <name type="scientific">Podoviridae sp. ctxkP1</name>
    <dbReference type="NCBI Taxonomy" id="2826591"/>
    <lineage>
        <taxon>Viruses</taxon>
        <taxon>Duplodnaviria</taxon>
        <taxon>Heunggongvirae</taxon>
        <taxon>Uroviricota</taxon>
        <taxon>Caudoviricetes</taxon>
    </lineage>
</organism>
<dbReference type="Gene3D" id="3.30.420.240">
    <property type="match status" value="1"/>
</dbReference>
<dbReference type="InterPro" id="IPR027417">
    <property type="entry name" value="P-loop_NTPase"/>
</dbReference>
<evidence type="ECO:0000313" key="1">
    <source>
        <dbReference type="EMBL" id="DAE21864.1"/>
    </source>
</evidence>
<dbReference type="Gene3D" id="3.40.50.300">
    <property type="entry name" value="P-loop containing nucleotide triphosphate hydrolases"/>
    <property type="match status" value="1"/>
</dbReference>
<protein>
    <submittedName>
        <fullName evidence="1">Terminase large subunit</fullName>
    </submittedName>
</protein>
<accession>A0A8S5QS14</accession>
<dbReference type="EMBL" id="BK015719">
    <property type="protein sequence ID" value="DAE21864.1"/>
    <property type="molecule type" value="Genomic_DNA"/>
</dbReference>
<name>A0A8S5QS14_9CAUD</name>
<sequence>MRDEVVELLKEDAQRMALRASVFNPITGEGSIGERCAFELSDCAFPLLYIPSGMLDIPLVKRLKKARSIDAFLKSIKADNNEVEREKVLDAFVRIRMQFDFPFWAALLAKIKAKGGGDDVFFRLNLPQRKLISEFEEMRLAGLPIRVILLKARQWGGSTATQLYMAWLQLVHSVGLNSLIVGHHSNSSTEVKSMFERMISAYPTRYLHELGEAYNLRESKLVGVGQSGNIHRIPQRQCNIKVGTAESPDSARGGDYNLVHLTEVGLWKETLGKKPQDIVRSACSGVLLRALTMIVYESTANGVGNFFHIEYEAAKAGLSQFRAVFVSWFDIEQYSIELSEEARRELAERLLRGKDVTTSASDREESGAYLWWLWKKGATLSAIAWYISERSKYNDHGGMASEYPSDDVEAFVHSGRIVFDRYQVESFRNGCRAPKWKGEIYGGGTSGEESLSNIRFSEEIGGGLWVWAKPDVSLEEKIENRYVVAVDIGGRGAKADWSVVVVIDRLNLLDGERPSVVAQWRGHIDHDLLAWKAAQIAKWYDDALLVIESNTLETKDRERSVDGDQSGFILNLVKDAYPNLYARKRSPEDIREGAPVKYGFHTNTATKPAIISHLQSCVREHLWTERDSRALDELLCYEQKQNGSFGAIVGKHDDILMTRAIGLWVALREMELPRIVKNETKKVVATRKVVSAATL</sequence>
<reference evidence="1" key="1">
    <citation type="journal article" date="2021" name="Proc. Natl. Acad. Sci. U.S.A.">
        <title>A Catalog of Tens of Thousands of Viruses from Human Metagenomes Reveals Hidden Associations with Chronic Diseases.</title>
        <authorList>
            <person name="Tisza M.J."/>
            <person name="Buck C.B."/>
        </authorList>
    </citation>
    <scope>NUCLEOTIDE SEQUENCE</scope>
    <source>
        <strain evidence="1">CtxkP1</strain>
    </source>
</reference>
<proteinExistence type="predicted"/>